<dbReference type="CDD" id="cd03809">
    <property type="entry name" value="GT4_MtfB-like"/>
    <property type="match status" value="1"/>
</dbReference>
<comment type="caution">
    <text evidence="4">The sequence shown here is derived from an EMBL/GenBank/DDBJ whole genome shotgun (WGS) entry which is preliminary data.</text>
</comment>
<reference evidence="4 5" key="1">
    <citation type="journal article" date="2018" name="Environ. Microbiol.">
        <title>Ecological and genomic features of two widespread freshwater picocyanobacteria.</title>
        <authorList>
            <person name="Cabello-Yeves P.J."/>
            <person name="Picazo A."/>
            <person name="Camacho A."/>
            <person name="Callieri C."/>
            <person name="Rosselli R."/>
            <person name="Roda-Garcia J.J."/>
            <person name="Coutinho F.H."/>
            <person name="Rodriguez-Valera F."/>
        </authorList>
    </citation>
    <scope>NUCLEOTIDE SEQUENCE [LARGE SCALE GENOMIC DNA]</scope>
    <source>
        <strain evidence="4 5">Tous</strain>
    </source>
</reference>
<gene>
    <name evidence="4" type="ORF">C7K55_13050</name>
</gene>
<dbReference type="AlphaFoldDB" id="A0A2P7MQF1"/>
<dbReference type="GO" id="GO:0009103">
    <property type="term" value="P:lipopolysaccharide biosynthetic process"/>
    <property type="evidence" value="ECO:0007669"/>
    <property type="project" value="TreeGrafter"/>
</dbReference>
<feature type="domain" description="Glycosyl transferase family 1" evidence="2">
    <location>
        <begin position="182"/>
        <end position="322"/>
    </location>
</feature>
<dbReference type="PANTHER" id="PTHR46401:SF2">
    <property type="entry name" value="GLYCOSYLTRANSFERASE WBBK-RELATED"/>
    <property type="match status" value="1"/>
</dbReference>
<dbReference type="Pfam" id="PF13439">
    <property type="entry name" value="Glyco_transf_4"/>
    <property type="match status" value="1"/>
</dbReference>
<dbReference type="Proteomes" id="UP000243002">
    <property type="component" value="Unassembled WGS sequence"/>
</dbReference>
<dbReference type="SUPFAM" id="SSF53756">
    <property type="entry name" value="UDP-Glycosyltransferase/glycogen phosphorylase"/>
    <property type="match status" value="1"/>
</dbReference>
<evidence type="ECO:0008006" key="6">
    <source>
        <dbReference type="Google" id="ProtNLM"/>
    </source>
</evidence>
<protein>
    <recommendedName>
        <fullName evidence="6">Glycosyltransferase family 1 protein</fullName>
    </recommendedName>
</protein>
<dbReference type="GO" id="GO:0016757">
    <property type="term" value="F:glycosyltransferase activity"/>
    <property type="evidence" value="ECO:0007669"/>
    <property type="project" value="InterPro"/>
</dbReference>
<evidence type="ECO:0000313" key="5">
    <source>
        <dbReference type="Proteomes" id="UP000243002"/>
    </source>
</evidence>
<name>A0A2P7MQF1_9CYAN</name>
<dbReference type="Gene3D" id="3.40.50.2000">
    <property type="entry name" value="Glycogen Phosphorylase B"/>
    <property type="match status" value="2"/>
</dbReference>
<sequence>MFVLNALNYVPLHTGLSRYTERVVAGLSKKLIFKILAISPERFEPNLFNHGLPSSYTSKRSSYFASKALTQYFLDYRHLLFSSKAELIYSPLPDYLVGCNNCKQIITCHDLTPLFYPNSFTAYIYARHLLAHYCNKAGKVIAISKFVADQLIECFNISASKIEIIYNGVETQSIAKPALPGRDIVVIARHDHNKNLKLAIAGFNIFVKQATYWSGSLILVGKPGKETKNLQLLAKELEVDSRIRWISNVSSGHLFDIVSSSLCLLSASLMEGCDYPLLEAQSLGVPTLASDIPVHREMHTDVAILFDLNDGGISLAKALLALTESPALWQQLSLAGMANACKFSISNQVDLIAKEIQSS</sequence>
<evidence type="ECO:0000259" key="2">
    <source>
        <dbReference type="Pfam" id="PF00534"/>
    </source>
</evidence>
<dbReference type="OrthoDB" id="9797829at2"/>
<dbReference type="RefSeq" id="WP_106633164.1">
    <property type="nucleotide sequence ID" value="NZ_PXXO01000023.1"/>
</dbReference>
<organism evidence="4 5">
    <name type="scientific">Cyanobium usitatum str. Tous</name>
    <dbReference type="NCBI Taxonomy" id="2116684"/>
    <lineage>
        <taxon>Bacteria</taxon>
        <taxon>Bacillati</taxon>
        <taxon>Cyanobacteriota</taxon>
        <taxon>Cyanophyceae</taxon>
        <taxon>Synechococcales</taxon>
        <taxon>Prochlorococcaceae</taxon>
        <taxon>Cyanobium</taxon>
    </lineage>
</organism>
<dbReference type="InterPro" id="IPR001296">
    <property type="entry name" value="Glyco_trans_1"/>
</dbReference>
<dbReference type="Pfam" id="PF00534">
    <property type="entry name" value="Glycos_transf_1"/>
    <property type="match status" value="1"/>
</dbReference>
<keyword evidence="5" id="KW-1185">Reference proteome</keyword>
<dbReference type="PANTHER" id="PTHR46401">
    <property type="entry name" value="GLYCOSYLTRANSFERASE WBBK-RELATED"/>
    <property type="match status" value="1"/>
</dbReference>
<keyword evidence="1" id="KW-0808">Transferase</keyword>
<evidence type="ECO:0000313" key="4">
    <source>
        <dbReference type="EMBL" id="PSJ03440.1"/>
    </source>
</evidence>
<accession>A0A2P7MQF1</accession>
<evidence type="ECO:0000259" key="3">
    <source>
        <dbReference type="Pfam" id="PF13439"/>
    </source>
</evidence>
<dbReference type="EMBL" id="PXXO01000023">
    <property type="protein sequence ID" value="PSJ03440.1"/>
    <property type="molecule type" value="Genomic_DNA"/>
</dbReference>
<feature type="domain" description="Glycosyltransferase subfamily 4-like N-terminal" evidence="3">
    <location>
        <begin position="15"/>
        <end position="172"/>
    </location>
</feature>
<evidence type="ECO:0000256" key="1">
    <source>
        <dbReference type="ARBA" id="ARBA00022679"/>
    </source>
</evidence>
<dbReference type="InterPro" id="IPR028098">
    <property type="entry name" value="Glyco_trans_4-like_N"/>
</dbReference>
<proteinExistence type="predicted"/>